<feature type="region of interest" description="Disordered" evidence="1">
    <location>
        <begin position="1"/>
        <end position="24"/>
    </location>
</feature>
<feature type="compositionally biased region" description="Low complexity" evidence="1">
    <location>
        <begin position="189"/>
        <end position="211"/>
    </location>
</feature>
<dbReference type="Pfam" id="PF00024">
    <property type="entry name" value="PAN_1"/>
    <property type="match status" value="1"/>
</dbReference>
<dbReference type="Proteomes" id="UP000799428">
    <property type="component" value="Unassembled WGS sequence"/>
</dbReference>
<feature type="compositionally biased region" description="Low complexity" evidence="1">
    <location>
        <begin position="254"/>
        <end position="264"/>
    </location>
</feature>
<protein>
    <recommendedName>
        <fullName evidence="2">Apple domain-containing protein</fullName>
    </recommendedName>
</protein>
<evidence type="ECO:0000259" key="2">
    <source>
        <dbReference type="Pfam" id="PF00024"/>
    </source>
</evidence>
<evidence type="ECO:0000313" key="4">
    <source>
        <dbReference type="Proteomes" id="UP000799428"/>
    </source>
</evidence>
<feature type="compositionally biased region" description="Low complexity" evidence="1">
    <location>
        <begin position="172"/>
        <end position="181"/>
    </location>
</feature>
<keyword evidence="4" id="KW-1185">Reference proteome</keyword>
<dbReference type="AlphaFoldDB" id="A0A6G1JST7"/>
<proteinExistence type="predicted"/>
<dbReference type="Gene3D" id="3.50.4.10">
    <property type="entry name" value="Hepatocyte Growth Factor"/>
    <property type="match status" value="1"/>
</dbReference>
<dbReference type="InterPro" id="IPR003609">
    <property type="entry name" value="Pan_app"/>
</dbReference>
<evidence type="ECO:0000256" key="1">
    <source>
        <dbReference type="SAM" id="MobiDB-lite"/>
    </source>
</evidence>
<accession>A0A6G1JST7</accession>
<sequence>MSLWSGSSSTISLPSSTPRLPVPSSSFTPGPSVIFPCFGDNMKLPNLHLKSGRTSYLIECGVDLLNGDVPNRGPVYVNNFRQCLKACDAHAGCSHVAFSKTPSATGEYPCYLKHSKSTRKADGDIISGAIPTINATNKTVTIEYVSPFKEMDVGTGESSSSVVAVSSSSASAISSSTNSSSHQVPLPWSSSKSSTRSTSETETETKPSSISQFVSTVAMPDEVSSKTSASPSAYSSTAVPSATSTPSGYVPARSSESSTSAQPSTVAPHTTVVSFSSESLPSTAFNGNSTVQPIGSVNATYSAKAISQLTTTFYPVTTTNPRIYATSSEVPWTENVSLSPSPTKDEVEPVKSLEVVAWNSTGPITADPTHIVHPTSSPVENSTLVKHVGGHDVFRPILLTYKFPASVSGNSGTVSSTRTPIYSWVKSRSSVIKPTATHGMNSTTNGHTIVHGNTFIDTLPSVSLHVPWNASATVTPPTPIIVNATTAFLASTSTSNVGSLEHGQAAETTSTAPDGWSRLVTKTLMSTLTLPLPLKHAYSPWKYYNTTTFANATTSSLPSTSTPVVTSSTYGQAAVTTFTPWTFRNRATSSFSSVPVSTTLVGGNSTRSSLVSTSAPVVSSSTNGSSIFVPTLTHYNPTKSVVSCSTNGSWIFVATHTCYDPTNSVVPHGWSKSNTGTLTTTLPTSSIWSDSSSGISTSASRNGTGSVHFASTVIGNLSILYPHTITAPASSTATGAHLPETTFTWYDSAASVAPTSTKNGTSSVLSSTWALQVPTPSRQYVAETTFTRYDPAASIAPAWNLL</sequence>
<evidence type="ECO:0000313" key="3">
    <source>
        <dbReference type="EMBL" id="KAF2703679.1"/>
    </source>
</evidence>
<organism evidence="3 4">
    <name type="scientific">Pleomassaria siparia CBS 279.74</name>
    <dbReference type="NCBI Taxonomy" id="1314801"/>
    <lineage>
        <taxon>Eukaryota</taxon>
        <taxon>Fungi</taxon>
        <taxon>Dikarya</taxon>
        <taxon>Ascomycota</taxon>
        <taxon>Pezizomycotina</taxon>
        <taxon>Dothideomycetes</taxon>
        <taxon>Pleosporomycetidae</taxon>
        <taxon>Pleosporales</taxon>
        <taxon>Pleomassariaceae</taxon>
        <taxon>Pleomassaria</taxon>
    </lineage>
</organism>
<name>A0A6G1JST7_9PLEO</name>
<reference evidence="3" key="1">
    <citation type="journal article" date="2020" name="Stud. Mycol.">
        <title>101 Dothideomycetes genomes: a test case for predicting lifestyles and emergence of pathogens.</title>
        <authorList>
            <person name="Haridas S."/>
            <person name="Albert R."/>
            <person name="Binder M."/>
            <person name="Bloem J."/>
            <person name="Labutti K."/>
            <person name="Salamov A."/>
            <person name="Andreopoulos B."/>
            <person name="Baker S."/>
            <person name="Barry K."/>
            <person name="Bills G."/>
            <person name="Bluhm B."/>
            <person name="Cannon C."/>
            <person name="Castanera R."/>
            <person name="Culley D."/>
            <person name="Daum C."/>
            <person name="Ezra D."/>
            <person name="Gonzalez J."/>
            <person name="Henrissat B."/>
            <person name="Kuo A."/>
            <person name="Liang C."/>
            <person name="Lipzen A."/>
            <person name="Lutzoni F."/>
            <person name="Magnuson J."/>
            <person name="Mondo S."/>
            <person name="Nolan M."/>
            <person name="Ohm R."/>
            <person name="Pangilinan J."/>
            <person name="Park H.-J."/>
            <person name="Ramirez L."/>
            <person name="Alfaro M."/>
            <person name="Sun H."/>
            <person name="Tritt A."/>
            <person name="Yoshinaga Y."/>
            <person name="Zwiers L.-H."/>
            <person name="Turgeon B."/>
            <person name="Goodwin S."/>
            <person name="Spatafora J."/>
            <person name="Crous P."/>
            <person name="Grigoriev I."/>
        </authorList>
    </citation>
    <scope>NUCLEOTIDE SEQUENCE</scope>
    <source>
        <strain evidence="3">CBS 279.74</strain>
    </source>
</reference>
<gene>
    <name evidence="3" type="ORF">K504DRAFT_175443</name>
</gene>
<feature type="domain" description="Apple" evidence="2">
    <location>
        <begin position="75"/>
        <end position="119"/>
    </location>
</feature>
<feature type="compositionally biased region" description="Low complexity" evidence="1">
    <location>
        <begin position="225"/>
        <end position="247"/>
    </location>
</feature>
<feature type="region of interest" description="Disordered" evidence="1">
    <location>
        <begin position="172"/>
        <end position="266"/>
    </location>
</feature>
<feature type="compositionally biased region" description="Low complexity" evidence="1">
    <location>
        <begin position="1"/>
        <end position="19"/>
    </location>
</feature>
<dbReference type="EMBL" id="MU005786">
    <property type="protein sequence ID" value="KAF2703679.1"/>
    <property type="molecule type" value="Genomic_DNA"/>
</dbReference>